<name>A0A8J2K516_9HEXA</name>
<protein>
    <submittedName>
        <fullName evidence="1">Uncharacterized protein</fullName>
    </submittedName>
</protein>
<sequence>MLGAVDVLCCVYGDGKYEMMMDRMQEEGALPNILQEPCLYLPNLCKLVIIDGMRLSSPFPQLLLLRSPWPSPSIAQRLSTHRNTRIRKRTTNRVSCDLMGIILRQSASLPVPPTSCDSQLTNVFLNVGWDLWQVFNYNVKIKDIAAITRIDMVVFDYGGLGRVVGSVLCNGRVVVGAGAFDHHICHYVTRSGGLSANLTLGVRLMGLDNFMDINDP</sequence>
<evidence type="ECO:0000313" key="1">
    <source>
        <dbReference type="EMBL" id="CAG7733050.1"/>
    </source>
</evidence>
<accession>A0A8J2K516</accession>
<proteinExistence type="predicted"/>
<gene>
    <name evidence="1" type="ORF">AFUS01_LOCUS21521</name>
</gene>
<comment type="caution">
    <text evidence="1">The sequence shown here is derived from an EMBL/GenBank/DDBJ whole genome shotgun (WGS) entry which is preliminary data.</text>
</comment>
<reference evidence="1" key="1">
    <citation type="submission" date="2021-06" db="EMBL/GenBank/DDBJ databases">
        <authorList>
            <person name="Hodson N. C."/>
            <person name="Mongue J. A."/>
            <person name="Jaron S. K."/>
        </authorList>
    </citation>
    <scope>NUCLEOTIDE SEQUENCE</scope>
</reference>
<dbReference type="Proteomes" id="UP000708208">
    <property type="component" value="Unassembled WGS sequence"/>
</dbReference>
<dbReference type="AlphaFoldDB" id="A0A8J2K516"/>
<evidence type="ECO:0000313" key="2">
    <source>
        <dbReference type="Proteomes" id="UP000708208"/>
    </source>
</evidence>
<organism evidence="1 2">
    <name type="scientific">Allacma fusca</name>
    <dbReference type="NCBI Taxonomy" id="39272"/>
    <lineage>
        <taxon>Eukaryota</taxon>
        <taxon>Metazoa</taxon>
        <taxon>Ecdysozoa</taxon>
        <taxon>Arthropoda</taxon>
        <taxon>Hexapoda</taxon>
        <taxon>Collembola</taxon>
        <taxon>Symphypleona</taxon>
        <taxon>Sminthuridae</taxon>
        <taxon>Allacma</taxon>
    </lineage>
</organism>
<keyword evidence="2" id="KW-1185">Reference proteome</keyword>
<dbReference type="EMBL" id="CAJVCH010242247">
    <property type="protein sequence ID" value="CAG7733050.1"/>
    <property type="molecule type" value="Genomic_DNA"/>
</dbReference>